<dbReference type="EMBL" id="JAAAID010001580">
    <property type="protein sequence ID" value="KAG0009463.1"/>
    <property type="molecule type" value="Genomic_DNA"/>
</dbReference>
<evidence type="ECO:0000256" key="3">
    <source>
        <dbReference type="PROSITE-ProRule" id="PRU00023"/>
    </source>
</evidence>
<feature type="compositionally biased region" description="Polar residues" evidence="4">
    <location>
        <begin position="463"/>
        <end position="473"/>
    </location>
</feature>
<dbReference type="InterPro" id="IPR036770">
    <property type="entry name" value="Ankyrin_rpt-contain_sf"/>
</dbReference>
<keyword evidence="1" id="KW-0677">Repeat</keyword>
<feature type="region of interest" description="Disordered" evidence="4">
    <location>
        <begin position="165"/>
        <end position="253"/>
    </location>
</feature>
<evidence type="ECO:0000256" key="2">
    <source>
        <dbReference type="ARBA" id="ARBA00023043"/>
    </source>
</evidence>
<dbReference type="InterPro" id="IPR036887">
    <property type="entry name" value="HTH_APSES_sf"/>
</dbReference>
<feature type="compositionally biased region" description="Low complexity" evidence="4">
    <location>
        <begin position="173"/>
        <end position="194"/>
    </location>
</feature>
<dbReference type="SUPFAM" id="SSF48403">
    <property type="entry name" value="Ankyrin repeat"/>
    <property type="match status" value="1"/>
</dbReference>
<feature type="compositionally biased region" description="Low complexity" evidence="4">
    <location>
        <begin position="281"/>
        <end position="301"/>
    </location>
</feature>
<keyword evidence="2 3" id="KW-0040">ANK repeat</keyword>
<dbReference type="PANTHER" id="PTHR43828:SF3">
    <property type="entry name" value="CHROMO DOMAIN-CONTAINING PROTEIN"/>
    <property type="match status" value="1"/>
</dbReference>
<keyword evidence="7" id="KW-1185">Reference proteome</keyword>
<comment type="caution">
    <text evidence="6">The sequence shown here is derived from an EMBL/GenBank/DDBJ whole genome shotgun (WGS) entry which is preliminary data.</text>
</comment>
<dbReference type="SUPFAM" id="SSF54616">
    <property type="entry name" value="DNA-binding domain of Mlu1-box binding protein MBP1"/>
    <property type="match status" value="1"/>
</dbReference>
<feature type="compositionally biased region" description="Polar residues" evidence="4">
    <location>
        <begin position="1"/>
        <end position="10"/>
    </location>
</feature>
<protein>
    <recommendedName>
        <fullName evidence="5">HTH APSES-type domain-containing protein</fullName>
    </recommendedName>
</protein>
<dbReference type="PANTHER" id="PTHR43828">
    <property type="entry name" value="ASPARAGINASE"/>
    <property type="match status" value="1"/>
</dbReference>
<feature type="region of interest" description="Disordered" evidence="4">
    <location>
        <begin position="446"/>
        <end position="473"/>
    </location>
</feature>
<feature type="domain" description="HTH APSES-type" evidence="5">
    <location>
        <begin position="481"/>
        <end position="587"/>
    </location>
</feature>
<evidence type="ECO:0000256" key="4">
    <source>
        <dbReference type="SAM" id="MobiDB-lite"/>
    </source>
</evidence>
<dbReference type="GO" id="GO:0030907">
    <property type="term" value="C:MBF transcription complex"/>
    <property type="evidence" value="ECO:0007669"/>
    <property type="project" value="TreeGrafter"/>
</dbReference>
<dbReference type="Pfam" id="PF04383">
    <property type="entry name" value="KilA-N"/>
    <property type="match status" value="1"/>
</dbReference>
<dbReference type="Gene3D" id="3.10.260.10">
    <property type="entry name" value="Transcription regulator HTH, APSES-type DNA-binding domain"/>
    <property type="match status" value="1"/>
</dbReference>
<proteinExistence type="predicted"/>
<dbReference type="InterPro" id="IPR003163">
    <property type="entry name" value="Tscrpt_reg_HTH_APSES-type"/>
</dbReference>
<dbReference type="Proteomes" id="UP000703661">
    <property type="component" value="Unassembled WGS sequence"/>
</dbReference>
<feature type="non-terminal residue" evidence="6">
    <location>
        <position position="1"/>
    </location>
</feature>
<feature type="compositionally biased region" description="Polar residues" evidence="4">
    <location>
        <begin position="58"/>
        <end position="78"/>
    </location>
</feature>
<organism evidence="6 7">
    <name type="scientific">Entomortierella chlamydospora</name>
    <dbReference type="NCBI Taxonomy" id="101097"/>
    <lineage>
        <taxon>Eukaryota</taxon>
        <taxon>Fungi</taxon>
        <taxon>Fungi incertae sedis</taxon>
        <taxon>Mucoromycota</taxon>
        <taxon>Mortierellomycotina</taxon>
        <taxon>Mortierellomycetes</taxon>
        <taxon>Mortierellales</taxon>
        <taxon>Mortierellaceae</taxon>
        <taxon>Entomortierella</taxon>
    </lineage>
</organism>
<reference evidence="6" key="1">
    <citation type="journal article" date="2020" name="Fungal Divers.">
        <title>Resolving the Mortierellaceae phylogeny through synthesis of multi-gene phylogenetics and phylogenomics.</title>
        <authorList>
            <person name="Vandepol N."/>
            <person name="Liber J."/>
            <person name="Desiro A."/>
            <person name="Na H."/>
            <person name="Kennedy M."/>
            <person name="Barry K."/>
            <person name="Grigoriev I.V."/>
            <person name="Miller A.N."/>
            <person name="O'Donnell K."/>
            <person name="Stajich J.E."/>
            <person name="Bonito G."/>
        </authorList>
    </citation>
    <scope>NUCLEOTIDE SEQUENCE</scope>
    <source>
        <strain evidence="6">NRRL 2769</strain>
    </source>
</reference>
<dbReference type="InterPro" id="IPR018004">
    <property type="entry name" value="KilA/APSES_HTH"/>
</dbReference>
<dbReference type="InterPro" id="IPR002110">
    <property type="entry name" value="Ankyrin_rpt"/>
</dbReference>
<feature type="compositionally biased region" description="Polar residues" evidence="4">
    <location>
        <begin position="85"/>
        <end position="96"/>
    </location>
</feature>
<evidence type="ECO:0000313" key="6">
    <source>
        <dbReference type="EMBL" id="KAG0009463.1"/>
    </source>
</evidence>
<dbReference type="SMART" id="SM00248">
    <property type="entry name" value="ANK"/>
    <property type="match status" value="1"/>
</dbReference>
<name>A0A9P6SXA2_9FUNG</name>
<dbReference type="GO" id="GO:0033309">
    <property type="term" value="C:SBF transcription complex"/>
    <property type="evidence" value="ECO:0007669"/>
    <property type="project" value="TreeGrafter"/>
</dbReference>
<dbReference type="Pfam" id="PF00023">
    <property type="entry name" value="Ank"/>
    <property type="match status" value="1"/>
</dbReference>
<feature type="region of interest" description="Disordered" evidence="4">
    <location>
        <begin position="409"/>
        <end position="433"/>
    </location>
</feature>
<dbReference type="PROSITE" id="PS50297">
    <property type="entry name" value="ANK_REP_REGION"/>
    <property type="match status" value="1"/>
</dbReference>
<feature type="compositionally biased region" description="Pro residues" evidence="4">
    <location>
        <begin position="237"/>
        <end position="253"/>
    </location>
</feature>
<evidence type="ECO:0000313" key="7">
    <source>
        <dbReference type="Proteomes" id="UP000703661"/>
    </source>
</evidence>
<feature type="region of interest" description="Disordered" evidence="4">
    <location>
        <begin position="270"/>
        <end position="310"/>
    </location>
</feature>
<dbReference type="PROSITE" id="PS51299">
    <property type="entry name" value="HTH_APSES"/>
    <property type="match status" value="1"/>
</dbReference>
<dbReference type="PROSITE" id="PS50088">
    <property type="entry name" value="ANK_REPEAT"/>
    <property type="match status" value="1"/>
</dbReference>
<gene>
    <name evidence="6" type="ORF">BGZ80_002369</name>
</gene>
<feature type="compositionally biased region" description="Low complexity" evidence="4">
    <location>
        <begin position="750"/>
        <end position="767"/>
    </location>
</feature>
<sequence length="901" mass="95495">MSTINNTTSIPGDDGASDQDSNQGMSSNSNVMPGANASVNATALQQLQLQELQQQLSTFNASPAQPSILTPSSASSVPQPGIVDENNNNSDITTAAPSAIPSAEGDFPTSLPASFLAALVQASGSGQPQQADTSAVPQQTHNALQALVQAQAQAQAQVELLSPGSLSDTAALQQQPTETKTQPPSAAPSSTISPNVSILGVPSPNLAAPSTNDIDQAMEPAPTTPVSQALFQSQTQSPPPPSLQQQQPAPPPLSASALFLQQQLAAQREAQALKSQHLDALSQQQPPSSQLQQQPKPLTTQVPAPHISQPNDPVISTLVTAPSPTGAVNVGNQTNQLQHDLQQLQLHNQRQAAAAAAAVAAEGGDLVGTGAPTDDSNINNAINQLLGADNNNGSSSDLGGSTDVQMTQAPEVPATSQQPPGPTTFSVDSPNINNGSGPIIVAYPGVGASSEGQGTPRLGTPAESDTTTSVNNDSAAETPQIFKATYSGVPVFEMICRGVAVMRRRSDSYLNATQILKVAEFDKPQRTRILEREVQKGEHEKVQGGYGKYQGTWVPYERGVQLCQEYNVLQVLRPLLEYQSSKVNSPPLAPKHVTAASSKPRKPREPRISGTSKSKKSKKGSSQANPKPGMHGPVMGVIDGSNVGDSSMNIFADGDGDVSTSELDDDETHSRAGSEASMDETMSILSAQSRTPSPIGSRLDLSSSEISDGETFTPGRRRPRSMERSPRSRKKQHNRPGDELFIGYHGGQGRQSSSSSSQHQQPGYHSPRIQQDIEMRSRDAPHSPSMRQTSPRRRRGQGEARNTSSWQEERSSNPGVPTISANQGHYAETLLEYFISDSTTLPSILTHPPADLDFDLIIDEEGHTPLHWAVAMARTKIVKLLVQHGADIYRVNNQGQTALMR</sequence>
<dbReference type="InterPro" id="IPR051642">
    <property type="entry name" value="SWI6-like"/>
</dbReference>
<feature type="repeat" description="ANK" evidence="3">
    <location>
        <begin position="861"/>
        <end position="893"/>
    </location>
</feature>
<evidence type="ECO:0000259" key="5">
    <source>
        <dbReference type="PROSITE" id="PS51299"/>
    </source>
</evidence>
<feature type="compositionally biased region" description="Polar residues" evidence="4">
    <location>
        <begin position="800"/>
        <end position="821"/>
    </location>
</feature>
<feature type="region of interest" description="Disordered" evidence="4">
    <location>
        <begin position="581"/>
        <end position="821"/>
    </location>
</feature>
<evidence type="ECO:0000256" key="1">
    <source>
        <dbReference type="ARBA" id="ARBA00022737"/>
    </source>
</evidence>
<dbReference type="Gene3D" id="1.25.40.20">
    <property type="entry name" value="Ankyrin repeat-containing domain"/>
    <property type="match status" value="1"/>
</dbReference>
<dbReference type="SMART" id="SM01252">
    <property type="entry name" value="KilA-N"/>
    <property type="match status" value="1"/>
</dbReference>
<accession>A0A9P6SXA2</accession>
<dbReference type="AlphaFoldDB" id="A0A9P6SXA2"/>
<feature type="compositionally biased region" description="Basic and acidic residues" evidence="4">
    <location>
        <begin position="771"/>
        <end position="781"/>
    </location>
</feature>
<dbReference type="GO" id="GO:0003677">
    <property type="term" value="F:DNA binding"/>
    <property type="evidence" value="ECO:0007669"/>
    <property type="project" value="InterPro"/>
</dbReference>
<feature type="compositionally biased region" description="Polar residues" evidence="4">
    <location>
        <begin position="18"/>
        <end position="37"/>
    </location>
</feature>
<dbReference type="GO" id="GO:0001228">
    <property type="term" value="F:DNA-binding transcription activator activity, RNA polymerase II-specific"/>
    <property type="evidence" value="ECO:0007669"/>
    <property type="project" value="UniProtKB-ARBA"/>
</dbReference>
<feature type="region of interest" description="Disordered" evidence="4">
    <location>
        <begin position="58"/>
        <end position="108"/>
    </location>
</feature>
<feature type="compositionally biased region" description="Polar residues" evidence="4">
    <location>
        <begin position="683"/>
        <end position="706"/>
    </location>
</feature>
<feature type="region of interest" description="Disordered" evidence="4">
    <location>
        <begin position="1"/>
        <end position="37"/>
    </location>
</feature>
<dbReference type="FunFam" id="3.10.260.10:FF:000001">
    <property type="entry name" value="APSES transcription factor (MbpA)"/>
    <property type="match status" value="1"/>
</dbReference>